<feature type="region of interest" description="Disordered" evidence="5">
    <location>
        <begin position="116"/>
        <end position="135"/>
    </location>
</feature>
<evidence type="ECO:0000313" key="6">
    <source>
        <dbReference type="EMBL" id="GLD47576.1"/>
    </source>
</evidence>
<protein>
    <submittedName>
        <fullName evidence="6">Nesprin-1-like protein</fullName>
    </submittedName>
</protein>
<gene>
    <name evidence="6" type="ORF">AKAME5_000171200</name>
</gene>
<dbReference type="Proteomes" id="UP001279410">
    <property type="component" value="Unassembled WGS sequence"/>
</dbReference>
<proteinExistence type="predicted"/>
<reference evidence="6" key="1">
    <citation type="submission" date="2022-08" db="EMBL/GenBank/DDBJ databases">
        <title>Genome sequencing of akame (Lates japonicus).</title>
        <authorList>
            <person name="Hashiguchi Y."/>
            <person name="Takahashi H."/>
        </authorList>
    </citation>
    <scope>NUCLEOTIDE SEQUENCE</scope>
    <source>
        <strain evidence="6">Kochi</strain>
    </source>
</reference>
<keyword evidence="3" id="KW-0677">Repeat</keyword>
<sequence>MWEWLVCCDKSCNQVLCQPQDLQEELRGRQRQVSSLQEISSQLLLEATGEDSVEAKEKVHVIGNKLRLLLRQVAADLRMLQGRLESCSTSSEMDSIGSGNTPLSFAAEQVKQEEAGLQAATVGQTVTRREERRDSSPHRPFFYRVLRAAFPLHLPLLRAAGPGLPGASV</sequence>
<name>A0AAD3M5N0_LATJO</name>
<comment type="subcellular location">
    <subcellularLocation>
        <location evidence="1">Endomembrane system</location>
    </subcellularLocation>
</comment>
<dbReference type="PANTHER" id="PTHR14514">
    <property type="entry name" value="PKA ANCHORING PROTEIN"/>
    <property type="match status" value="1"/>
</dbReference>
<keyword evidence="2" id="KW-0597">Phosphoprotein</keyword>
<comment type="caution">
    <text evidence="6">The sequence shown here is derived from an EMBL/GenBank/DDBJ whole genome shotgun (WGS) entry which is preliminary data.</text>
</comment>
<organism evidence="6 7">
    <name type="scientific">Lates japonicus</name>
    <name type="common">Japanese lates</name>
    <dbReference type="NCBI Taxonomy" id="270547"/>
    <lineage>
        <taxon>Eukaryota</taxon>
        <taxon>Metazoa</taxon>
        <taxon>Chordata</taxon>
        <taxon>Craniata</taxon>
        <taxon>Vertebrata</taxon>
        <taxon>Euteleostomi</taxon>
        <taxon>Actinopterygii</taxon>
        <taxon>Neopterygii</taxon>
        <taxon>Teleostei</taxon>
        <taxon>Neoteleostei</taxon>
        <taxon>Acanthomorphata</taxon>
        <taxon>Carangaria</taxon>
        <taxon>Carangaria incertae sedis</taxon>
        <taxon>Centropomidae</taxon>
        <taxon>Lates</taxon>
    </lineage>
</organism>
<dbReference type="AlphaFoldDB" id="A0AAD3M5N0"/>
<evidence type="ECO:0000313" key="7">
    <source>
        <dbReference type="Proteomes" id="UP001279410"/>
    </source>
</evidence>
<keyword evidence="7" id="KW-1185">Reference proteome</keyword>
<evidence type="ECO:0000256" key="1">
    <source>
        <dbReference type="ARBA" id="ARBA00004308"/>
    </source>
</evidence>
<dbReference type="EMBL" id="BRZM01000004">
    <property type="protein sequence ID" value="GLD47576.1"/>
    <property type="molecule type" value="Genomic_DNA"/>
</dbReference>
<evidence type="ECO:0000256" key="5">
    <source>
        <dbReference type="SAM" id="MobiDB-lite"/>
    </source>
</evidence>
<evidence type="ECO:0000256" key="2">
    <source>
        <dbReference type="ARBA" id="ARBA00022553"/>
    </source>
</evidence>
<evidence type="ECO:0000256" key="4">
    <source>
        <dbReference type="ARBA" id="ARBA00023136"/>
    </source>
</evidence>
<dbReference type="SUPFAM" id="SSF46966">
    <property type="entry name" value="Spectrin repeat"/>
    <property type="match status" value="1"/>
</dbReference>
<keyword evidence="4" id="KW-0472">Membrane</keyword>
<dbReference type="PANTHER" id="PTHR14514:SF4">
    <property type="entry name" value="NESPRIN-2"/>
    <property type="match status" value="1"/>
</dbReference>
<evidence type="ECO:0000256" key="3">
    <source>
        <dbReference type="ARBA" id="ARBA00022737"/>
    </source>
</evidence>
<accession>A0AAD3M5N0</accession>